<reference evidence="2" key="2">
    <citation type="submission" date="2016-06" db="UniProtKB">
        <authorList>
            <consortium name="WormBaseParasite"/>
        </authorList>
    </citation>
    <scope>IDENTIFICATION</scope>
</reference>
<protein>
    <submittedName>
        <fullName evidence="2">30S ribosomal protein S21</fullName>
    </submittedName>
</protein>
<dbReference type="AlphaFoldDB" id="A0A183CRL4"/>
<name>A0A183CRL4_GLOPA</name>
<dbReference type="Proteomes" id="UP000050741">
    <property type="component" value="Unassembled WGS sequence"/>
</dbReference>
<reference evidence="1" key="1">
    <citation type="submission" date="2014-05" db="EMBL/GenBank/DDBJ databases">
        <title>The genome and life-stage specific transcriptomes of Globodera pallida elucidate key aspects of plant parasitism by a cyst nematode.</title>
        <authorList>
            <person name="Cotton J.A."/>
            <person name="Lilley C.J."/>
            <person name="Jones L.M."/>
            <person name="Kikuchi T."/>
            <person name="Reid A.J."/>
            <person name="Thorpe P."/>
            <person name="Tsai I.J."/>
            <person name="Beasley H."/>
            <person name="Blok V."/>
            <person name="Cock P.J.A."/>
            <person name="Van den Akker S.E."/>
            <person name="Holroyd N."/>
            <person name="Hunt M."/>
            <person name="Mantelin S."/>
            <person name="Naghra H."/>
            <person name="Pain A."/>
            <person name="Palomares-Rius J.E."/>
            <person name="Zarowiecki M."/>
            <person name="Berriman M."/>
            <person name="Jones J.T."/>
            <person name="Urwin P.E."/>
        </authorList>
    </citation>
    <scope>NUCLEOTIDE SEQUENCE [LARGE SCALE GENOMIC DNA]</scope>
    <source>
        <strain evidence="1">Lindley</strain>
    </source>
</reference>
<dbReference type="WBParaSite" id="GPLIN_001552200">
    <property type="protein sequence ID" value="GPLIN_001552200"/>
    <property type="gene ID" value="GPLIN_001552200"/>
</dbReference>
<proteinExistence type="predicted"/>
<sequence>LILGIKQQLIDEPALRRRKAEYSARRRMLRKRPP</sequence>
<keyword evidence="1" id="KW-1185">Reference proteome</keyword>
<evidence type="ECO:0000313" key="1">
    <source>
        <dbReference type="Proteomes" id="UP000050741"/>
    </source>
</evidence>
<accession>A0A183CRL4</accession>
<organism evidence="1 2">
    <name type="scientific">Globodera pallida</name>
    <name type="common">Potato cyst nematode worm</name>
    <name type="synonym">Heterodera pallida</name>
    <dbReference type="NCBI Taxonomy" id="36090"/>
    <lineage>
        <taxon>Eukaryota</taxon>
        <taxon>Metazoa</taxon>
        <taxon>Ecdysozoa</taxon>
        <taxon>Nematoda</taxon>
        <taxon>Chromadorea</taxon>
        <taxon>Rhabditida</taxon>
        <taxon>Tylenchina</taxon>
        <taxon>Tylenchomorpha</taxon>
        <taxon>Tylenchoidea</taxon>
        <taxon>Heteroderidae</taxon>
        <taxon>Heteroderinae</taxon>
        <taxon>Globodera</taxon>
    </lineage>
</organism>
<evidence type="ECO:0000313" key="2">
    <source>
        <dbReference type="WBParaSite" id="GPLIN_001552200"/>
    </source>
</evidence>